<dbReference type="Pfam" id="PF18676">
    <property type="entry name" value="MBG_2"/>
    <property type="match status" value="2"/>
</dbReference>
<protein>
    <submittedName>
        <fullName evidence="10">C10 family peptidase</fullName>
    </submittedName>
</protein>
<evidence type="ECO:0000259" key="8">
    <source>
        <dbReference type="Pfam" id="PF13734"/>
    </source>
</evidence>
<evidence type="ECO:0000313" key="10">
    <source>
        <dbReference type="EMBL" id="MBF1383366.1"/>
    </source>
</evidence>
<keyword evidence="3 7" id="KW-0732">Signal</keyword>
<dbReference type="EMBL" id="JABZSJ010000001">
    <property type="protein sequence ID" value="MBF1383366.1"/>
    <property type="molecule type" value="Genomic_DNA"/>
</dbReference>
<evidence type="ECO:0000256" key="3">
    <source>
        <dbReference type="ARBA" id="ARBA00022729"/>
    </source>
</evidence>
<dbReference type="GO" id="GO:0006508">
    <property type="term" value="P:proteolysis"/>
    <property type="evidence" value="ECO:0007669"/>
    <property type="project" value="UniProtKB-KW"/>
</dbReference>
<dbReference type="Proteomes" id="UP000771736">
    <property type="component" value="Unassembled WGS sequence"/>
</dbReference>
<proteinExistence type="inferred from homology"/>
<dbReference type="RefSeq" id="WP_273158172.1">
    <property type="nucleotide sequence ID" value="NZ_JABZSJ010000001.1"/>
</dbReference>
<feature type="active site" description="Nucleophile" evidence="6">
    <location>
        <position position="177"/>
    </location>
</feature>
<dbReference type="Pfam" id="PF13306">
    <property type="entry name" value="LRR_5"/>
    <property type="match status" value="2"/>
</dbReference>
<reference evidence="10" key="1">
    <citation type="submission" date="2020-04" db="EMBL/GenBank/DDBJ databases">
        <title>Deep metagenomics examines the oral microbiome during advanced dental caries in children, revealing novel taxa and co-occurrences with host molecules.</title>
        <authorList>
            <person name="Baker J.L."/>
            <person name="Morton J.T."/>
            <person name="Dinis M."/>
            <person name="Alvarez R."/>
            <person name="Tran N.C."/>
            <person name="Knight R."/>
            <person name="Edlund A."/>
        </authorList>
    </citation>
    <scope>NUCLEOTIDE SEQUENCE</scope>
    <source>
        <strain evidence="10">JCVI_44_bin.5</strain>
    </source>
</reference>
<feature type="domain" description="MBG" evidence="9">
    <location>
        <begin position="719"/>
        <end position="794"/>
    </location>
</feature>
<dbReference type="InterPro" id="IPR041286">
    <property type="entry name" value="MBG_2"/>
</dbReference>
<dbReference type="Pfam" id="PF01640">
    <property type="entry name" value="Peptidase_C10"/>
    <property type="match status" value="1"/>
</dbReference>
<dbReference type="GO" id="GO:0008234">
    <property type="term" value="F:cysteine-type peptidase activity"/>
    <property type="evidence" value="ECO:0007669"/>
    <property type="project" value="UniProtKB-KW"/>
</dbReference>
<dbReference type="InterPro" id="IPR000200">
    <property type="entry name" value="Peptidase_C10"/>
</dbReference>
<organism evidence="10 11">
    <name type="scientific">Prevotella aurantiaca</name>
    <dbReference type="NCBI Taxonomy" id="596085"/>
    <lineage>
        <taxon>Bacteria</taxon>
        <taxon>Pseudomonadati</taxon>
        <taxon>Bacteroidota</taxon>
        <taxon>Bacteroidia</taxon>
        <taxon>Bacteroidales</taxon>
        <taxon>Prevotellaceae</taxon>
        <taxon>Prevotella</taxon>
    </lineage>
</organism>
<gene>
    <name evidence="10" type="ORF">HXN26_00695</name>
</gene>
<dbReference type="InterPro" id="IPR044934">
    <property type="entry name" value="Streptopain_sf"/>
</dbReference>
<dbReference type="InterPro" id="IPR025896">
    <property type="entry name" value="Spi_Prtas-inh"/>
</dbReference>
<dbReference type="InterPro" id="IPR026906">
    <property type="entry name" value="LRR_5"/>
</dbReference>
<keyword evidence="2" id="KW-0645">Protease</keyword>
<dbReference type="AlphaFoldDB" id="A0A930MXT2"/>
<comment type="similarity">
    <text evidence="1">Belongs to the peptidase C10 family.</text>
</comment>
<dbReference type="Gene3D" id="3.80.10.10">
    <property type="entry name" value="Ribonuclease Inhibitor"/>
    <property type="match status" value="1"/>
</dbReference>
<dbReference type="Gene3D" id="3.30.910.30">
    <property type="entry name" value="Peptidase C10 family"/>
    <property type="match status" value="1"/>
</dbReference>
<dbReference type="InterPro" id="IPR032675">
    <property type="entry name" value="LRR_dom_sf"/>
</dbReference>
<dbReference type="PRINTS" id="PR00797">
    <property type="entry name" value="STREPTOPAIN"/>
</dbReference>
<feature type="chain" id="PRO_5037158988" evidence="7">
    <location>
        <begin position="24"/>
        <end position="847"/>
    </location>
</feature>
<comment type="caution">
    <text evidence="10">The sequence shown here is derived from an EMBL/GenBank/DDBJ whole genome shotgun (WGS) entry which is preliminary data.</text>
</comment>
<name>A0A930MXT2_9BACT</name>
<dbReference type="SUPFAM" id="SSF54001">
    <property type="entry name" value="Cysteine proteinases"/>
    <property type="match status" value="1"/>
</dbReference>
<sequence length="847" mass="92031">MNMKQNLFVAFALLMLLPAVAWAKPRTKAEMKKTAASAINLQTTLSKHRLNAPNQNGTRRTATQLRELKQTNTYTVFGYTNGGFAVISADDLVPEVLGVSEADFVQNDNPGFNWWLKAIDEVITDAVKNNKKLGITKPDPNKYKAEVPTMVTTLWGQQSPYNKLLPNTKKGHIITGCVATATAQVLNYFKYPLRGVGSRTLYYPANDTSGDAIVADFGNTTYDWANMKDDYSGTYTEAEANAVATLMLHCGVASNMEYGTANVGSSAFMNDCAEGLRNYFGFAEAEHVSRVDYNTAQWMDIVFTELSNGHPLIYGGVSPGSMGVDAGHAFVIDGYNKDGLVSVNWGWNGDVNGYYNIDLLNPGNMYSFTHYQDIVRGIHGKAKELVKRTINLPKAGVLADSIPASMRENIGELTLKGDINGSDFRVIREMTGSDYEGKFTQGSLYMLDIKDARIVSGGEAYLKEGQLKTSNDNLPERVFYGCNSLRQIVLPSGMKTIADGAFAFCRALAAIDNIPAAGGDNFVYDGGVFYTKDCKEIISVIPSMQNELVVADGITSLHSYALAGCIAIKRLVLPTSVTYLGDESLAGCSTLSEIKIFSTKPPKLGKNPLLSSRVNGILLRVPIDTKKDYRGWGGIPVKNIKEFGSIVTVRNTIREYGDANPKFGYTIRGEYFEGRPEITCQADKTSPVGKYDIHIDYGTIKDKTIKLVGGILTIDKATLTVSTDDVTRQAGAANPEFVLHYRGFVNSENESVLTARPTATTTANESSPVGEYDIIISGGEAQNYKFNYKKGKLTVAASTGIAHTDAADTTEPQPVYTVSGTKVGTTATLSKLPAGVYIVNKKKVVVK</sequence>
<dbReference type="Pfam" id="PF13734">
    <property type="entry name" value="Inhibitor_I69"/>
    <property type="match status" value="1"/>
</dbReference>
<keyword evidence="4" id="KW-0378">Hydrolase</keyword>
<dbReference type="Gene3D" id="3.30.160.710">
    <property type="match status" value="1"/>
</dbReference>
<dbReference type="InterPro" id="IPR038765">
    <property type="entry name" value="Papain-like_cys_pep_sf"/>
</dbReference>
<feature type="domain" description="MBG" evidence="9">
    <location>
        <begin position="647"/>
        <end position="713"/>
    </location>
</feature>
<accession>A0A930MXT2</accession>
<keyword evidence="5" id="KW-0788">Thiol protease</keyword>
<evidence type="ECO:0000256" key="4">
    <source>
        <dbReference type="ARBA" id="ARBA00022801"/>
    </source>
</evidence>
<evidence type="ECO:0000256" key="6">
    <source>
        <dbReference type="PIRSR" id="PIRSR600200-1"/>
    </source>
</evidence>
<evidence type="ECO:0000259" key="9">
    <source>
        <dbReference type="Pfam" id="PF18676"/>
    </source>
</evidence>
<evidence type="ECO:0000256" key="5">
    <source>
        <dbReference type="ARBA" id="ARBA00022807"/>
    </source>
</evidence>
<evidence type="ECO:0000256" key="1">
    <source>
        <dbReference type="ARBA" id="ARBA00009693"/>
    </source>
</evidence>
<evidence type="ECO:0000313" key="11">
    <source>
        <dbReference type="Proteomes" id="UP000771736"/>
    </source>
</evidence>
<feature type="domain" description="Spi protease inhibitor" evidence="8">
    <location>
        <begin position="28"/>
        <end position="122"/>
    </location>
</feature>
<evidence type="ECO:0000256" key="2">
    <source>
        <dbReference type="ARBA" id="ARBA00022670"/>
    </source>
</evidence>
<feature type="signal peptide" evidence="7">
    <location>
        <begin position="1"/>
        <end position="23"/>
    </location>
</feature>
<dbReference type="Gene3D" id="3.90.70.50">
    <property type="entry name" value="Peptidase C10, streptopain"/>
    <property type="match status" value="1"/>
</dbReference>
<dbReference type="Gene3D" id="3.40.50.12480">
    <property type="match status" value="1"/>
</dbReference>
<feature type="active site" description="Proton acceptor" evidence="6">
    <location>
        <position position="328"/>
    </location>
</feature>
<evidence type="ECO:0000256" key="7">
    <source>
        <dbReference type="SAM" id="SignalP"/>
    </source>
</evidence>